<accession>A0A2K8SQZ5</accession>
<gene>
    <name evidence="1" type="ORF">COO91_03799</name>
</gene>
<dbReference type="InterPro" id="IPR005500">
    <property type="entry name" value="DUF309"/>
</dbReference>
<proteinExistence type="predicted"/>
<keyword evidence="2" id="KW-1185">Reference proteome</keyword>
<name>A0A2K8SQZ5_9NOSO</name>
<dbReference type="OrthoDB" id="165483at2"/>
<dbReference type="EMBL" id="CP024785">
    <property type="protein sequence ID" value="AUB37847.1"/>
    <property type="molecule type" value="Genomic_DNA"/>
</dbReference>
<dbReference type="SUPFAM" id="SSF140663">
    <property type="entry name" value="TTHA0068-like"/>
    <property type="match status" value="1"/>
</dbReference>
<evidence type="ECO:0000313" key="1">
    <source>
        <dbReference type="EMBL" id="AUB37847.1"/>
    </source>
</evidence>
<protein>
    <recommendedName>
        <fullName evidence="3">DUF309 domain-containing protein</fullName>
    </recommendedName>
</protein>
<dbReference type="KEGG" id="nfl:COO91_03799"/>
<dbReference type="PANTHER" id="PTHR34796:SF1">
    <property type="entry name" value="EXPRESSED PROTEIN"/>
    <property type="match status" value="1"/>
</dbReference>
<dbReference type="InterPro" id="IPR023203">
    <property type="entry name" value="TTHA0068_sf"/>
</dbReference>
<dbReference type="PANTHER" id="PTHR34796">
    <property type="entry name" value="EXPRESSED PROTEIN"/>
    <property type="match status" value="1"/>
</dbReference>
<dbReference type="Gene3D" id="1.10.3450.10">
    <property type="entry name" value="TTHA0068-like"/>
    <property type="match status" value="1"/>
</dbReference>
<dbReference type="AlphaFoldDB" id="A0A2K8SQZ5"/>
<reference evidence="1 2" key="1">
    <citation type="submission" date="2017-11" db="EMBL/GenBank/DDBJ databases">
        <title>Complete genome of a free-living desiccation-tolerant cyanobacterium and its photosynthetic adaptation to extreme terrestrial habitat.</title>
        <authorList>
            <person name="Shang J."/>
        </authorList>
    </citation>
    <scope>NUCLEOTIDE SEQUENCE [LARGE SCALE GENOMIC DNA]</scope>
    <source>
        <strain evidence="1 2">CCNUN1</strain>
    </source>
</reference>
<sequence length="130" mass="14531">MSETIPQEFWQGVEQFNTGQFYACHDTLEALWIEAGEPEKTFYQGILQISVALYHLENLNWRGAVILLGEGSNRLQRYPSSYNGVDVDELLSQSAALLTTLQQIGPDKITAGDLGKNQVLSLPRIVLVSY</sequence>
<evidence type="ECO:0000313" key="2">
    <source>
        <dbReference type="Proteomes" id="UP000232003"/>
    </source>
</evidence>
<organism evidence="1 2">
    <name type="scientific">Nostoc flagelliforme CCNUN1</name>
    <dbReference type="NCBI Taxonomy" id="2038116"/>
    <lineage>
        <taxon>Bacteria</taxon>
        <taxon>Bacillati</taxon>
        <taxon>Cyanobacteriota</taxon>
        <taxon>Cyanophyceae</taxon>
        <taxon>Nostocales</taxon>
        <taxon>Nostocaceae</taxon>
        <taxon>Nostoc</taxon>
    </lineage>
</organism>
<dbReference type="RefSeq" id="WP_100899362.1">
    <property type="nucleotide sequence ID" value="NZ_CAWNNC010000001.1"/>
</dbReference>
<evidence type="ECO:0008006" key="3">
    <source>
        <dbReference type="Google" id="ProtNLM"/>
    </source>
</evidence>
<dbReference type="Pfam" id="PF03745">
    <property type="entry name" value="DUF309"/>
    <property type="match status" value="1"/>
</dbReference>
<dbReference type="Proteomes" id="UP000232003">
    <property type="component" value="Chromosome"/>
</dbReference>